<name>A0A0B0NHD6_GOSAR</name>
<protein>
    <submittedName>
        <fullName evidence="1">Uncharacterized protein</fullName>
    </submittedName>
</protein>
<gene>
    <name evidence="1" type="ORF">F383_17366</name>
</gene>
<proteinExistence type="predicted"/>
<dbReference type="EMBL" id="KN400581">
    <property type="protein sequence ID" value="KHG13968.1"/>
    <property type="molecule type" value="Genomic_DNA"/>
</dbReference>
<keyword evidence="2" id="KW-1185">Reference proteome</keyword>
<evidence type="ECO:0000313" key="1">
    <source>
        <dbReference type="EMBL" id="KHG13968.1"/>
    </source>
</evidence>
<sequence length="11" mass="1323">MNLKRLQGCFI</sequence>
<dbReference type="Proteomes" id="UP000032142">
    <property type="component" value="Unassembled WGS sequence"/>
</dbReference>
<accession>A0A0B0NHD6</accession>
<organism evidence="1 2">
    <name type="scientific">Gossypium arboreum</name>
    <name type="common">Tree cotton</name>
    <name type="synonym">Gossypium nanking</name>
    <dbReference type="NCBI Taxonomy" id="29729"/>
    <lineage>
        <taxon>Eukaryota</taxon>
        <taxon>Viridiplantae</taxon>
        <taxon>Streptophyta</taxon>
        <taxon>Embryophyta</taxon>
        <taxon>Tracheophyta</taxon>
        <taxon>Spermatophyta</taxon>
        <taxon>Magnoliopsida</taxon>
        <taxon>eudicotyledons</taxon>
        <taxon>Gunneridae</taxon>
        <taxon>Pentapetalae</taxon>
        <taxon>rosids</taxon>
        <taxon>malvids</taxon>
        <taxon>Malvales</taxon>
        <taxon>Malvaceae</taxon>
        <taxon>Malvoideae</taxon>
        <taxon>Gossypium</taxon>
    </lineage>
</organism>
<evidence type="ECO:0000313" key="2">
    <source>
        <dbReference type="Proteomes" id="UP000032142"/>
    </source>
</evidence>
<reference evidence="2" key="1">
    <citation type="submission" date="2014-09" db="EMBL/GenBank/DDBJ databases">
        <authorList>
            <person name="Mudge J."/>
            <person name="Ramaraj T."/>
            <person name="Lindquist I.E."/>
            <person name="Bharti A.K."/>
            <person name="Sundararajan A."/>
            <person name="Cameron C.T."/>
            <person name="Woodward J.E."/>
            <person name="May G.D."/>
            <person name="Brubaker C."/>
            <person name="Broadhvest J."/>
            <person name="Wilkins T.A."/>
        </authorList>
    </citation>
    <scope>NUCLEOTIDE SEQUENCE</scope>
    <source>
        <strain evidence="2">cv. AKA8401</strain>
    </source>
</reference>